<dbReference type="GO" id="GO:0022904">
    <property type="term" value="P:respiratory electron transport chain"/>
    <property type="evidence" value="ECO:0007669"/>
    <property type="project" value="InterPro"/>
</dbReference>
<evidence type="ECO:0000256" key="9">
    <source>
        <dbReference type="SAM" id="MobiDB-lite"/>
    </source>
</evidence>
<dbReference type="Pfam" id="PF04716">
    <property type="entry name" value="ETC_C1_NDUFA5"/>
    <property type="match status" value="1"/>
</dbReference>
<reference evidence="10 11" key="1">
    <citation type="submission" date="2020-07" db="EMBL/GenBank/DDBJ databases">
        <title>Metarhizium humberi genome.</title>
        <authorList>
            <person name="Lysoe E."/>
        </authorList>
    </citation>
    <scope>NUCLEOTIDE SEQUENCE [LARGE SCALE GENOMIC DNA]</scope>
    <source>
        <strain evidence="10 11">ESALQ1638</strain>
    </source>
</reference>
<keyword evidence="7" id="KW-0496">Mitochondrion</keyword>
<evidence type="ECO:0000256" key="5">
    <source>
        <dbReference type="ARBA" id="ARBA00022792"/>
    </source>
</evidence>
<feature type="compositionally biased region" description="Polar residues" evidence="9">
    <location>
        <begin position="239"/>
        <end position="257"/>
    </location>
</feature>
<feature type="compositionally biased region" description="Acidic residues" evidence="9">
    <location>
        <begin position="297"/>
        <end position="309"/>
    </location>
</feature>
<evidence type="ECO:0000256" key="2">
    <source>
        <dbReference type="ARBA" id="ARBA00010261"/>
    </source>
</evidence>
<dbReference type="InterPro" id="IPR006806">
    <property type="entry name" value="NDUFA5"/>
</dbReference>
<evidence type="ECO:0000256" key="8">
    <source>
        <dbReference type="ARBA" id="ARBA00023136"/>
    </source>
</evidence>
<accession>A0A9P8MHT7</accession>
<organism evidence="10 11">
    <name type="scientific">Metarhizium humberi</name>
    <dbReference type="NCBI Taxonomy" id="2596975"/>
    <lineage>
        <taxon>Eukaryota</taxon>
        <taxon>Fungi</taxon>
        <taxon>Dikarya</taxon>
        <taxon>Ascomycota</taxon>
        <taxon>Pezizomycotina</taxon>
        <taxon>Sordariomycetes</taxon>
        <taxon>Hypocreomycetidae</taxon>
        <taxon>Hypocreales</taxon>
        <taxon>Clavicipitaceae</taxon>
        <taxon>Metarhizium</taxon>
    </lineage>
</organism>
<dbReference type="GO" id="GO:0005743">
    <property type="term" value="C:mitochondrial inner membrane"/>
    <property type="evidence" value="ECO:0007669"/>
    <property type="project" value="UniProtKB-SubCell"/>
</dbReference>
<keyword evidence="11" id="KW-1185">Reference proteome</keyword>
<evidence type="ECO:0000256" key="4">
    <source>
        <dbReference type="ARBA" id="ARBA00022660"/>
    </source>
</evidence>
<feature type="region of interest" description="Disordered" evidence="9">
    <location>
        <begin position="239"/>
        <end position="339"/>
    </location>
</feature>
<dbReference type="EMBL" id="JACEFI010000002">
    <property type="protein sequence ID" value="KAH0600590.1"/>
    <property type="molecule type" value="Genomic_DNA"/>
</dbReference>
<keyword evidence="3" id="KW-0813">Transport</keyword>
<dbReference type="Proteomes" id="UP000764110">
    <property type="component" value="Unassembled WGS sequence"/>
</dbReference>
<proteinExistence type="inferred from homology"/>
<dbReference type="PANTHER" id="PTHR12653">
    <property type="entry name" value="NADH-UBIQUINONE OXIDOREDUCTASE 13 KD-B SUBUNIT"/>
    <property type="match status" value="1"/>
</dbReference>
<name>A0A9P8MHT7_9HYPO</name>
<comment type="subcellular location">
    <subcellularLocation>
        <location evidence="1">Mitochondrion inner membrane</location>
        <topology evidence="1">Peripheral membrane protein</topology>
        <orientation evidence="1">Matrix side</orientation>
    </subcellularLocation>
</comment>
<evidence type="ECO:0000256" key="1">
    <source>
        <dbReference type="ARBA" id="ARBA00004443"/>
    </source>
</evidence>
<dbReference type="AlphaFoldDB" id="A0A9P8MHT7"/>
<evidence type="ECO:0008006" key="12">
    <source>
        <dbReference type="Google" id="ProtNLM"/>
    </source>
</evidence>
<keyword evidence="8" id="KW-0472">Membrane</keyword>
<keyword evidence="4" id="KW-0679">Respiratory chain</keyword>
<comment type="similarity">
    <text evidence="2">Belongs to the complex I NDUFA5 subunit family.</text>
</comment>
<sequence>MRPTIRALARYLEPGTPTGLAGLWTHSTPRSTLLYLYGTTLNKLQSIPETSLYRQSVEAVTKHRMGLVENIVPPGYNEWAAKAKDLISKNPEQFRVASGRVDGSEARTVKLGDRVFIIGAKHEAGDIRYEEWDGEADEGGELEGIRTPAERQDQVIWAERKPLQDHEKIEWEDEPQLTAEQVQELEHKIAAGLIEEVIQVAEGELLIIDTMEKARIWEDLEERPVDGQWEYFDRKTMAQGSSLSTNLPNSINPFSRSPSERRQLSLAGLKDTDEDPTRGIECFPHRGIDRKAPEVTVSEEEDDADELDASETSQATAEEAESMVRSGKDKRNQRRPGLAHPFSRLDTLLRSIHQLLDQAEITKAARLFGIVLQLRPGSRPIDVRQHNIWAIGAEIIIRGGEDATLLHRGLQHVDIESHEYTDGMLSGSKSYTRIRIPRRRHPSENLKKLKAYLGALIQKYPYDHKFPKKTSALHFQLAMLTCEVYSCHAMYASADSPTTALQLDLEEVPPQISDRYSEDVYQNDQSEMTMTVKQPGSEVNFRIQRERNQIYAREALKDISKRMDSLINELPYSKNHHFLQLRATVSLLIAELLALDNGSQQGITNEPTAAIKSEQEIASIMLQRIIDNGGHTARPLMDLMGQCSNLKKESQQHVFCSWPSTCTSATGRSFSPSLQDQHGVRASDYYTPFSPRAPCSLPPDEVRGGRLRLMGSERLMGILSAISRCP</sequence>
<protein>
    <recommendedName>
        <fullName evidence="12">NADH-ubiquinone oxidoreductase 29.9 kDa subunit</fullName>
    </recommendedName>
</protein>
<evidence type="ECO:0000313" key="10">
    <source>
        <dbReference type="EMBL" id="KAH0600590.1"/>
    </source>
</evidence>
<gene>
    <name evidence="10" type="ORF">MHUMG1_01588</name>
</gene>
<evidence type="ECO:0000256" key="6">
    <source>
        <dbReference type="ARBA" id="ARBA00022982"/>
    </source>
</evidence>
<keyword evidence="5" id="KW-0999">Mitochondrion inner membrane</keyword>
<feature type="compositionally biased region" description="Basic and acidic residues" evidence="9">
    <location>
        <begin position="275"/>
        <end position="293"/>
    </location>
</feature>
<dbReference type="PANTHER" id="PTHR12653:SF0">
    <property type="entry name" value="NADH DEHYDROGENASE [UBIQUINONE] 1 ALPHA SUBCOMPLEX SUBUNIT 5"/>
    <property type="match status" value="1"/>
</dbReference>
<evidence type="ECO:0000256" key="3">
    <source>
        <dbReference type="ARBA" id="ARBA00022448"/>
    </source>
</evidence>
<keyword evidence="6" id="KW-0249">Electron transport</keyword>
<evidence type="ECO:0000256" key="7">
    <source>
        <dbReference type="ARBA" id="ARBA00023128"/>
    </source>
</evidence>
<comment type="caution">
    <text evidence="10">The sequence shown here is derived from an EMBL/GenBank/DDBJ whole genome shotgun (WGS) entry which is preliminary data.</text>
</comment>
<evidence type="ECO:0000313" key="11">
    <source>
        <dbReference type="Proteomes" id="UP000764110"/>
    </source>
</evidence>